<proteinExistence type="predicted"/>
<dbReference type="SMART" id="SM00507">
    <property type="entry name" value="HNHc"/>
    <property type="match status" value="1"/>
</dbReference>
<feature type="domain" description="HNH nuclease" evidence="1">
    <location>
        <begin position="307"/>
        <end position="359"/>
    </location>
</feature>
<dbReference type="RefSeq" id="WP_078701023.1">
    <property type="nucleotide sequence ID" value="NZ_LT796768.1"/>
</dbReference>
<evidence type="ECO:0000313" key="3">
    <source>
        <dbReference type="Proteomes" id="UP000191040"/>
    </source>
</evidence>
<dbReference type="STRING" id="1736691.SAMN06295964_3146"/>
<reference evidence="3" key="1">
    <citation type="submission" date="2017-02" db="EMBL/GenBank/DDBJ databases">
        <authorList>
            <person name="Varghese N."/>
            <person name="Submissions S."/>
        </authorList>
    </citation>
    <scope>NUCLEOTIDE SEQUENCE [LARGE SCALE GENOMIC DNA]</scope>
    <source>
        <strain evidence="3">9H-4</strain>
    </source>
</reference>
<dbReference type="Gene3D" id="1.10.30.50">
    <property type="match status" value="1"/>
</dbReference>
<dbReference type="CDD" id="cd00085">
    <property type="entry name" value="HNHc"/>
    <property type="match status" value="1"/>
</dbReference>
<evidence type="ECO:0000259" key="1">
    <source>
        <dbReference type="SMART" id="SM00507"/>
    </source>
</evidence>
<dbReference type="AlphaFoldDB" id="A0A1T4Z7Y5"/>
<name>A0A1T4Z7Y5_9ACTN</name>
<dbReference type="OrthoDB" id="4426006at2"/>
<sequence length="397" mass="43558">MERPQELLLQSAARAQARGEFASWSLILTAHESGCAEVDAEDAPEIGRELGRRGVTLQIAHALHATEHRVWGIVNDAGILRDRAPRTWIAFGDGSIDAARATLIADTIDKLAHTPSVEALDASVVPFASSHTVGELRAWLNRMRARLEPEEVEAEADRAVETRRVDISHNGDGTSWLNALLPTHVAIAVGHRLRRAAKQLPKVDPDTGEIDCRTRDQRQADLVGHWLTSCTGTETDVRAEIAISIDAADLIGLTEGPGITRDGEHAVPARWVRELAESETTLFRRLVLDPVGRVLDTTSLGYQPPDALRAALHWRDGTCRVAGCRAPAAETDLDHALAHDRGGTTSAGNLRCLCRKHHNMKSHDRLPEKFIAPAVEHRERWRLPSPVVVELDLWPAA</sequence>
<evidence type="ECO:0000313" key="2">
    <source>
        <dbReference type="EMBL" id="SKB10160.1"/>
    </source>
</evidence>
<dbReference type="Proteomes" id="UP000191040">
    <property type="component" value="Chromosome I"/>
</dbReference>
<dbReference type="InterPro" id="IPR003615">
    <property type="entry name" value="HNH_nuc"/>
</dbReference>
<dbReference type="Pfam" id="PF02720">
    <property type="entry name" value="DUF222"/>
    <property type="match status" value="1"/>
</dbReference>
<organism evidence="2 3">
    <name type="scientific">Aeromicrobium choanae</name>
    <dbReference type="NCBI Taxonomy" id="1736691"/>
    <lineage>
        <taxon>Bacteria</taxon>
        <taxon>Bacillati</taxon>
        <taxon>Actinomycetota</taxon>
        <taxon>Actinomycetes</taxon>
        <taxon>Propionibacteriales</taxon>
        <taxon>Nocardioidaceae</taxon>
        <taxon>Aeromicrobium</taxon>
    </lineage>
</organism>
<protein>
    <recommendedName>
        <fullName evidence="1">HNH nuclease domain-containing protein</fullName>
    </recommendedName>
</protein>
<keyword evidence="3" id="KW-1185">Reference proteome</keyword>
<dbReference type="InterPro" id="IPR003870">
    <property type="entry name" value="DUF222"/>
</dbReference>
<gene>
    <name evidence="2" type="ORF">SAMN06295964_3146</name>
</gene>
<accession>A0A1T4Z7Y5</accession>
<dbReference type="EMBL" id="LT796768">
    <property type="protein sequence ID" value="SKB10160.1"/>
    <property type="molecule type" value="Genomic_DNA"/>
</dbReference>